<protein>
    <recommendedName>
        <fullName evidence="3">Resolvase-like protein</fullName>
    </recommendedName>
</protein>
<name>A0A4R7ZNK5_9ACTN</name>
<evidence type="ECO:0000313" key="1">
    <source>
        <dbReference type="EMBL" id="TDW18098.1"/>
    </source>
</evidence>
<proteinExistence type="predicted"/>
<sequence length="121" mass="13483">MQVESLTAGRSDDEIDHRTLAVGYLRQYPSMTHSQLVQAEAHIAGLAAQHRLDLRKVFVEHLGTDPAAFDALIKRVKRHRIPVVLVLTQVHLSAVGGDETKEERLRRETGAHVLAANRSHP</sequence>
<organism evidence="1 2">
    <name type="scientific">Kribbella kalugense</name>
    <dbReference type="NCBI Taxonomy" id="2512221"/>
    <lineage>
        <taxon>Bacteria</taxon>
        <taxon>Bacillati</taxon>
        <taxon>Actinomycetota</taxon>
        <taxon>Actinomycetes</taxon>
        <taxon>Propionibacteriales</taxon>
        <taxon>Kribbellaceae</taxon>
        <taxon>Kribbella</taxon>
    </lineage>
</organism>
<evidence type="ECO:0008006" key="3">
    <source>
        <dbReference type="Google" id="ProtNLM"/>
    </source>
</evidence>
<evidence type="ECO:0000313" key="2">
    <source>
        <dbReference type="Proteomes" id="UP000295447"/>
    </source>
</evidence>
<reference evidence="1 2" key="1">
    <citation type="submission" date="2019-03" db="EMBL/GenBank/DDBJ databases">
        <title>Genomic Encyclopedia of Type Strains, Phase III (KMG-III): the genomes of soil and plant-associated and newly described type strains.</title>
        <authorList>
            <person name="Whitman W."/>
        </authorList>
    </citation>
    <scope>NUCLEOTIDE SEQUENCE [LARGE SCALE GENOMIC DNA]</scope>
    <source>
        <strain evidence="1 2">VKM Ac-2570</strain>
    </source>
</reference>
<dbReference type="EMBL" id="SODF01000002">
    <property type="protein sequence ID" value="TDW18098.1"/>
    <property type="molecule type" value="Genomic_DNA"/>
</dbReference>
<comment type="caution">
    <text evidence="1">The sequence shown here is derived from an EMBL/GenBank/DDBJ whole genome shotgun (WGS) entry which is preliminary data.</text>
</comment>
<gene>
    <name evidence="1" type="ORF">EV650_4679</name>
</gene>
<keyword evidence="2" id="KW-1185">Reference proteome</keyword>
<dbReference type="AlphaFoldDB" id="A0A4R7ZNK5"/>
<dbReference type="Proteomes" id="UP000295447">
    <property type="component" value="Unassembled WGS sequence"/>
</dbReference>
<dbReference type="RefSeq" id="WP_134121131.1">
    <property type="nucleotide sequence ID" value="NZ_SODF01000002.1"/>
</dbReference>
<dbReference type="OrthoDB" id="3830383at2"/>
<accession>A0A4R7ZNK5</accession>